<dbReference type="EMBL" id="BTRK01000002">
    <property type="protein sequence ID" value="GMR38687.1"/>
    <property type="molecule type" value="Genomic_DNA"/>
</dbReference>
<accession>A0AAN5CCT6</accession>
<dbReference type="AlphaFoldDB" id="A0AAN5CCT6"/>
<feature type="non-terminal residue" evidence="1">
    <location>
        <position position="1"/>
    </location>
</feature>
<organism evidence="1 2">
    <name type="scientific">Pristionchus mayeri</name>
    <dbReference type="NCBI Taxonomy" id="1317129"/>
    <lineage>
        <taxon>Eukaryota</taxon>
        <taxon>Metazoa</taxon>
        <taxon>Ecdysozoa</taxon>
        <taxon>Nematoda</taxon>
        <taxon>Chromadorea</taxon>
        <taxon>Rhabditida</taxon>
        <taxon>Rhabditina</taxon>
        <taxon>Diplogasteromorpha</taxon>
        <taxon>Diplogasteroidea</taxon>
        <taxon>Neodiplogasteridae</taxon>
        <taxon>Pristionchus</taxon>
    </lineage>
</organism>
<reference evidence="2" key="1">
    <citation type="submission" date="2022-10" db="EMBL/GenBank/DDBJ databases">
        <title>Genome assembly of Pristionchus species.</title>
        <authorList>
            <person name="Yoshida K."/>
            <person name="Sommer R.J."/>
        </authorList>
    </citation>
    <scope>NUCLEOTIDE SEQUENCE [LARGE SCALE GENOMIC DNA]</scope>
    <source>
        <strain evidence="2">RS5460</strain>
    </source>
</reference>
<name>A0AAN5CCT6_9BILA</name>
<comment type="caution">
    <text evidence="1">The sequence shown here is derived from an EMBL/GenBank/DDBJ whole genome shotgun (WGS) entry which is preliminary data.</text>
</comment>
<gene>
    <name evidence="1" type="ORF">PMAYCL1PPCAC_08882</name>
</gene>
<feature type="non-terminal residue" evidence="1">
    <location>
        <position position="83"/>
    </location>
</feature>
<proteinExistence type="predicted"/>
<evidence type="ECO:0000313" key="2">
    <source>
        <dbReference type="Proteomes" id="UP001328107"/>
    </source>
</evidence>
<dbReference type="Proteomes" id="UP001328107">
    <property type="component" value="Unassembled WGS sequence"/>
</dbReference>
<evidence type="ECO:0000313" key="1">
    <source>
        <dbReference type="EMBL" id="GMR38687.1"/>
    </source>
</evidence>
<keyword evidence="2" id="KW-1185">Reference proteome</keyword>
<protein>
    <submittedName>
        <fullName evidence="1">Uncharacterized protein</fullName>
    </submittedName>
</protein>
<sequence length="83" mass="8693">TSLFAELISSALSVPADPKIIAKLPIMMQQMWETIPTELEGTVHTIETQTGGGSNKYITTISAEIMDITAGFAPSGGVINAAN</sequence>